<dbReference type="OrthoDB" id="3401376at2"/>
<dbReference type="PATRIC" id="fig|42256.3.peg.1470"/>
<dbReference type="STRING" id="42256.RradSPS_1452"/>
<evidence type="ECO:0000313" key="3">
    <source>
        <dbReference type="Proteomes" id="UP000025229"/>
    </source>
</evidence>
<dbReference type="Proteomes" id="UP001281130">
    <property type="component" value="Unassembled WGS sequence"/>
</dbReference>
<sequence>MSGAVLRRAEVLGGGEGSGGLRVRLTQGPLAGETFFACAYPEFGPEPQVGEVVLVNALGVEMGLGTGGVVFLVPGRSTGEAERNRDHFVKLPYTPLQFACEPAEGAGEDPEPLRGVPTVVLPLHSHLAPACCAARDLGARRVVFVCQEGGALALGFSRTVGRLKALGLLACSVSSGACFGGDIEAPNVYAALEAAARFESGADLVVVGIGPGVVGTATRYGHGGMSVASALNAAAALGGEPVLAPRLSGADGRKRHRGVSHHTLTALRATPVGCRVAVPESGRELVARTELPARHRAVPAAGAGGLQERFGVTFTSMGRGYTEDPVFFDAAAAAVRVALGGAGGEE</sequence>
<accession>A0A023X402</accession>
<gene>
    <name evidence="1" type="ORF">RradSPS_1452</name>
    <name evidence="2" type="ORF">SIL72_08875</name>
</gene>
<reference evidence="2" key="2">
    <citation type="submission" date="2023-11" db="EMBL/GenBank/DDBJ databases">
        <title>MicrobeMod: A computational toolkit for identifying prokaryotic methylation and restriction-modification with nanopore sequencing.</title>
        <authorList>
            <person name="Crits-Christoph A."/>
            <person name="Kang S.C."/>
            <person name="Lee H."/>
            <person name="Ostrov N."/>
        </authorList>
    </citation>
    <scope>NUCLEOTIDE SEQUENCE</scope>
    <source>
        <strain evidence="2">ATCC 51242</strain>
    </source>
</reference>
<dbReference type="Pfam" id="PF12982">
    <property type="entry name" value="DUF3866"/>
    <property type="match status" value="1"/>
</dbReference>
<dbReference type="EMBL" id="JAWXXX010000001">
    <property type="protein sequence ID" value="MDX5894142.1"/>
    <property type="molecule type" value="Genomic_DNA"/>
</dbReference>
<dbReference type="InterPro" id="IPR024479">
    <property type="entry name" value="DUF3866"/>
</dbReference>
<name>A0A023X402_RUBRA</name>
<proteinExistence type="predicted"/>
<keyword evidence="3" id="KW-1185">Reference proteome</keyword>
<dbReference type="AlphaFoldDB" id="A0A023X402"/>
<dbReference type="KEGG" id="rrd:RradSPS_1452"/>
<evidence type="ECO:0000313" key="2">
    <source>
        <dbReference type="EMBL" id="MDX5894142.1"/>
    </source>
</evidence>
<dbReference type="eggNOG" id="COG3502">
    <property type="taxonomic scope" value="Bacteria"/>
</dbReference>
<reference evidence="1 3" key="1">
    <citation type="submission" date="2014-03" db="EMBL/GenBank/DDBJ databases">
        <title>Complete genome sequence of the Radio-Resistant Rubrobacter radiotolerans RSPS-4.</title>
        <authorList>
            <person name="Egas C.C."/>
            <person name="Barroso C.C."/>
            <person name="Froufe H.J.C."/>
            <person name="Pacheco J.J."/>
            <person name="Albuquerque L.L."/>
            <person name="da Costa M.M.S."/>
        </authorList>
    </citation>
    <scope>NUCLEOTIDE SEQUENCE [LARGE SCALE GENOMIC DNA]</scope>
    <source>
        <strain evidence="1 3">RSPS-4</strain>
    </source>
</reference>
<dbReference type="EMBL" id="CP007514">
    <property type="protein sequence ID" value="AHY46735.1"/>
    <property type="molecule type" value="Genomic_DNA"/>
</dbReference>
<dbReference type="HOGENOM" id="CLU_042007_0_0_11"/>
<protein>
    <submittedName>
        <fullName evidence="2">DUF3866 family protein</fullName>
    </submittedName>
</protein>
<dbReference type="Proteomes" id="UP000025229">
    <property type="component" value="Chromosome"/>
</dbReference>
<organism evidence="1 3">
    <name type="scientific">Rubrobacter radiotolerans</name>
    <name type="common">Arthrobacter radiotolerans</name>
    <dbReference type="NCBI Taxonomy" id="42256"/>
    <lineage>
        <taxon>Bacteria</taxon>
        <taxon>Bacillati</taxon>
        <taxon>Actinomycetota</taxon>
        <taxon>Rubrobacteria</taxon>
        <taxon>Rubrobacterales</taxon>
        <taxon>Rubrobacteraceae</taxon>
        <taxon>Rubrobacter</taxon>
    </lineage>
</organism>
<dbReference type="RefSeq" id="WP_051589518.1">
    <property type="nucleotide sequence ID" value="NZ_CP007514.1"/>
</dbReference>
<evidence type="ECO:0000313" key="1">
    <source>
        <dbReference type="EMBL" id="AHY46735.1"/>
    </source>
</evidence>